<comment type="caution">
    <text evidence="3">The sequence shown here is derived from an EMBL/GenBank/DDBJ whole genome shotgun (WGS) entry which is preliminary data.</text>
</comment>
<name>A0ABW4T2D3_9ACTN</name>
<dbReference type="RefSeq" id="WP_379576194.1">
    <property type="nucleotide sequence ID" value="NZ_JBHUFV010000047.1"/>
</dbReference>
<evidence type="ECO:0000256" key="1">
    <source>
        <dbReference type="SAM" id="SignalP"/>
    </source>
</evidence>
<sequence length="310" mass="32481">MRRIFGTAAVLLSAMLTLSACGGGGSGGNPLDTTSASAAPSGSAPAAGGGTAVVGSFNFPESVLLGSIYAQALKAKGVNVTEKPNIGSREVIYSQVQSGGLTVLPEYNGALLFFVDPKSTAASTEQVNGELKSKLPAELEILDSSPAQDNDSLTVTKATADQYKLTTIEDLAKVSKDMAVGGPPEFKKRREQQFKDVYGLEFKEWKPTGDTTADAIKDGTVQAGNVFTTDPKIIINSMVSLQDPKNVFSAQNVTPLVNKAAANDTIKTTLNAVSAKLTTENLTQMMQKISVDKDDPATVAKDWLTTNGLL</sequence>
<dbReference type="Pfam" id="PF04069">
    <property type="entry name" value="OpuAC"/>
    <property type="match status" value="1"/>
</dbReference>
<feature type="signal peptide" evidence="1">
    <location>
        <begin position="1"/>
        <end position="22"/>
    </location>
</feature>
<protein>
    <submittedName>
        <fullName evidence="3">ABC transporter substrate-binding protein</fullName>
    </submittedName>
</protein>
<proteinExistence type="predicted"/>
<dbReference type="InterPro" id="IPR007210">
    <property type="entry name" value="ABC_Gly_betaine_transp_sub-bd"/>
</dbReference>
<dbReference type="Proteomes" id="UP001597368">
    <property type="component" value="Unassembled WGS sequence"/>
</dbReference>
<dbReference type="PROSITE" id="PS51257">
    <property type="entry name" value="PROKAR_LIPOPROTEIN"/>
    <property type="match status" value="1"/>
</dbReference>
<gene>
    <name evidence="3" type="ORF">ACFSKW_31975</name>
</gene>
<dbReference type="CDD" id="cd13606">
    <property type="entry name" value="PBP2_ProX_like"/>
    <property type="match status" value="1"/>
</dbReference>
<keyword evidence="4" id="KW-1185">Reference proteome</keyword>
<feature type="chain" id="PRO_5047541622" evidence="1">
    <location>
        <begin position="23"/>
        <end position="310"/>
    </location>
</feature>
<feature type="domain" description="ABC-type glycine betaine transport system substrate-binding" evidence="2">
    <location>
        <begin position="53"/>
        <end position="305"/>
    </location>
</feature>
<accession>A0ABW4T2D3</accession>
<reference evidence="4" key="1">
    <citation type="journal article" date="2019" name="Int. J. Syst. Evol. Microbiol.">
        <title>The Global Catalogue of Microorganisms (GCM) 10K type strain sequencing project: providing services to taxonomists for standard genome sequencing and annotation.</title>
        <authorList>
            <consortium name="The Broad Institute Genomics Platform"/>
            <consortium name="The Broad Institute Genome Sequencing Center for Infectious Disease"/>
            <person name="Wu L."/>
            <person name="Ma J."/>
        </authorList>
    </citation>
    <scope>NUCLEOTIDE SEQUENCE [LARGE SCALE GENOMIC DNA]</scope>
    <source>
        <strain evidence="4">ICMP 6774ER</strain>
    </source>
</reference>
<dbReference type="EMBL" id="JBHUFV010000047">
    <property type="protein sequence ID" value="MFD1936098.1"/>
    <property type="molecule type" value="Genomic_DNA"/>
</dbReference>
<organism evidence="3 4">
    <name type="scientific">Nonomuraea mangrovi</name>
    <dbReference type="NCBI Taxonomy" id="2316207"/>
    <lineage>
        <taxon>Bacteria</taxon>
        <taxon>Bacillati</taxon>
        <taxon>Actinomycetota</taxon>
        <taxon>Actinomycetes</taxon>
        <taxon>Streptosporangiales</taxon>
        <taxon>Streptosporangiaceae</taxon>
        <taxon>Nonomuraea</taxon>
    </lineage>
</organism>
<evidence type="ECO:0000313" key="3">
    <source>
        <dbReference type="EMBL" id="MFD1936098.1"/>
    </source>
</evidence>
<keyword evidence="1" id="KW-0732">Signal</keyword>
<dbReference type="Gene3D" id="3.40.190.10">
    <property type="entry name" value="Periplasmic binding protein-like II"/>
    <property type="match status" value="1"/>
</dbReference>
<dbReference type="Gene3D" id="3.40.190.120">
    <property type="entry name" value="Osmoprotection protein (prox), domain 2"/>
    <property type="match status" value="1"/>
</dbReference>
<evidence type="ECO:0000313" key="4">
    <source>
        <dbReference type="Proteomes" id="UP001597368"/>
    </source>
</evidence>
<evidence type="ECO:0000259" key="2">
    <source>
        <dbReference type="Pfam" id="PF04069"/>
    </source>
</evidence>
<dbReference type="SUPFAM" id="SSF53850">
    <property type="entry name" value="Periplasmic binding protein-like II"/>
    <property type="match status" value="1"/>
</dbReference>